<organism evidence="5 6">
    <name type="scientific">Faecalicoccus pleomorphus</name>
    <dbReference type="NCBI Taxonomy" id="1323"/>
    <lineage>
        <taxon>Bacteria</taxon>
        <taxon>Bacillati</taxon>
        <taxon>Bacillota</taxon>
        <taxon>Erysipelotrichia</taxon>
        <taxon>Erysipelotrichales</taxon>
        <taxon>Erysipelotrichaceae</taxon>
        <taxon>Faecalicoccus</taxon>
    </lineage>
</organism>
<gene>
    <name evidence="3 5" type="primary">coaE</name>
    <name evidence="5" type="ORF">NCTC11087_00787</name>
</gene>
<dbReference type="NCBIfam" id="TIGR00152">
    <property type="entry name" value="dephospho-CoA kinase"/>
    <property type="match status" value="1"/>
</dbReference>
<accession>A0A380LL00</accession>
<keyword evidence="3" id="KW-0963">Cytoplasm</keyword>
<reference evidence="5 6" key="1">
    <citation type="submission" date="2018-06" db="EMBL/GenBank/DDBJ databases">
        <authorList>
            <consortium name="Pathogen Informatics"/>
            <person name="Doyle S."/>
        </authorList>
    </citation>
    <scope>NUCLEOTIDE SEQUENCE [LARGE SCALE GENOMIC DNA]</scope>
    <source>
        <strain evidence="5 6">NCTC11087</strain>
    </source>
</reference>
<evidence type="ECO:0000256" key="3">
    <source>
        <dbReference type="HAMAP-Rule" id="MF_00376"/>
    </source>
</evidence>
<proteinExistence type="inferred from homology"/>
<evidence type="ECO:0000256" key="1">
    <source>
        <dbReference type="ARBA" id="ARBA00022741"/>
    </source>
</evidence>
<dbReference type="PANTHER" id="PTHR10695">
    <property type="entry name" value="DEPHOSPHO-COA KINASE-RELATED"/>
    <property type="match status" value="1"/>
</dbReference>
<dbReference type="Pfam" id="PF01121">
    <property type="entry name" value="CoaE"/>
    <property type="match status" value="1"/>
</dbReference>
<dbReference type="PANTHER" id="PTHR10695:SF46">
    <property type="entry name" value="BIFUNCTIONAL COENZYME A SYNTHASE-RELATED"/>
    <property type="match status" value="1"/>
</dbReference>
<dbReference type="RefSeq" id="WP_022789997.1">
    <property type="nucleotide sequence ID" value="NZ_UHFX01000003.1"/>
</dbReference>
<keyword evidence="3 5" id="KW-0808">Transferase</keyword>
<dbReference type="CDD" id="cd02022">
    <property type="entry name" value="DPCK"/>
    <property type="match status" value="1"/>
</dbReference>
<dbReference type="Proteomes" id="UP000255523">
    <property type="component" value="Unassembled WGS sequence"/>
</dbReference>
<dbReference type="GO" id="GO:0015937">
    <property type="term" value="P:coenzyme A biosynthetic process"/>
    <property type="evidence" value="ECO:0007669"/>
    <property type="project" value="UniProtKB-UniRule"/>
</dbReference>
<evidence type="ECO:0000313" key="6">
    <source>
        <dbReference type="Proteomes" id="UP000255523"/>
    </source>
</evidence>
<dbReference type="HAMAP" id="MF_00376">
    <property type="entry name" value="Dephospho_CoA_kinase"/>
    <property type="match status" value="1"/>
</dbReference>
<dbReference type="UniPathway" id="UPA00241">
    <property type="reaction ID" value="UER00356"/>
</dbReference>
<sequence length="198" mass="23024">MPKMSKKKIIAITGSMGSGKSMVSSMLKENFPVLDVDQVNRQLIEKGNKGYRQLVKEMKIPLDEKKNIDKPAFAQRMFTDKAYKQKVESILHPLIVESMQEWIEQQENTLVFVEVPLLFESHMEDLFDEIWCVVCDEEVALQRLETKRHITRENAKARLACQYSPIIKMQQSDVVLYNNGTLEQLREQVKLHLERSLA</sequence>
<comment type="pathway">
    <text evidence="3">Cofactor biosynthesis; coenzyme A biosynthesis; CoA from (R)-pantothenate: step 5/5.</text>
</comment>
<dbReference type="InterPro" id="IPR027417">
    <property type="entry name" value="P-loop_NTPase"/>
</dbReference>
<comment type="similarity">
    <text evidence="3">Belongs to the CoaE family.</text>
</comment>
<keyword evidence="1 3" id="KW-0547">Nucleotide-binding</keyword>
<dbReference type="OrthoDB" id="9812943at2"/>
<dbReference type="GO" id="GO:0005524">
    <property type="term" value="F:ATP binding"/>
    <property type="evidence" value="ECO:0007669"/>
    <property type="project" value="UniProtKB-UniRule"/>
</dbReference>
<evidence type="ECO:0000256" key="4">
    <source>
        <dbReference type="NCBIfam" id="TIGR00152"/>
    </source>
</evidence>
<comment type="subcellular location">
    <subcellularLocation>
        <location evidence="3">Cytoplasm</location>
    </subcellularLocation>
</comment>
<keyword evidence="3 5" id="KW-0418">Kinase</keyword>
<keyword evidence="3" id="KW-0173">Coenzyme A biosynthesis</keyword>
<dbReference type="InterPro" id="IPR001977">
    <property type="entry name" value="Depp_CoAkinase"/>
</dbReference>
<keyword evidence="6" id="KW-1185">Reference proteome</keyword>
<protein>
    <recommendedName>
        <fullName evidence="3 4">Dephospho-CoA kinase</fullName>
        <ecNumber evidence="3 4">2.7.1.24</ecNumber>
    </recommendedName>
    <alternativeName>
        <fullName evidence="3">Dephosphocoenzyme A kinase</fullName>
    </alternativeName>
</protein>
<dbReference type="GO" id="GO:0005737">
    <property type="term" value="C:cytoplasm"/>
    <property type="evidence" value="ECO:0007669"/>
    <property type="project" value="UniProtKB-SubCell"/>
</dbReference>
<feature type="binding site" evidence="3">
    <location>
        <begin position="17"/>
        <end position="22"/>
    </location>
    <ligand>
        <name>ATP</name>
        <dbReference type="ChEBI" id="CHEBI:30616"/>
    </ligand>
</feature>
<keyword evidence="2 3" id="KW-0067">ATP-binding</keyword>
<dbReference type="PROSITE" id="PS51219">
    <property type="entry name" value="DPCK"/>
    <property type="match status" value="1"/>
</dbReference>
<dbReference type="Gene3D" id="3.40.50.300">
    <property type="entry name" value="P-loop containing nucleotide triphosphate hydrolases"/>
    <property type="match status" value="1"/>
</dbReference>
<comment type="catalytic activity">
    <reaction evidence="3">
        <text>3'-dephospho-CoA + ATP = ADP + CoA + H(+)</text>
        <dbReference type="Rhea" id="RHEA:18245"/>
        <dbReference type="ChEBI" id="CHEBI:15378"/>
        <dbReference type="ChEBI" id="CHEBI:30616"/>
        <dbReference type="ChEBI" id="CHEBI:57287"/>
        <dbReference type="ChEBI" id="CHEBI:57328"/>
        <dbReference type="ChEBI" id="CHEBI:456216"/>
        <dbReference type="EC" id="2.7.1.24"/>
    </reaction>
</comment>
<dbReference type="EMBL" id="UHFX01000003">
    <property type="protein sequence ID" value="SUO03907.1"/>
    <property type="molecule type" value="Genomic_DNA"/>
</dbReference>
<evidence type="ECO:0000256" key="2">
    <source>
        <dbReference type="ARBA" id="ARBA00022840"/>
    </source>
</evidence>
<dbReference type="GeneID" id="77461764"/>
<dbReference type="GO" id="GO:0004140">
    <property type="term" value="F:dephospho-CoA kinase activity"/>
    <property type="evidence" value="ECO:0007669"/>
    <property type="project" value="UniProtKB-UniRule"/>
</dbReference>
<dbReference type="SUPFAM" id="SSF52540">
    <property type="entry name" value="P-loop containing nucleoside triphosphate hydrolases"/>
    <property type="match status" value="1"/>
</dbReference>
<name>A0A380LL00_9FIRM</name>
<dbReference type="EC" id="2.7.1.24" evidence="3 4"/>
<dbReference type="AlphaFoldDB" id="A0A380LL00"/>
<comment type="function">
    <text evidence="3">Catalyzes the phosphorylation of the 3'-hydroxyl group of dephosphocoenzyme A to form coenzyme A.</text>
</comment>
<evidence type="ECO:0000313" key="5">
    <source>
        <dbReference type="EMBL" id="SUO03907.1"/>
    </source>
</evidence>